<name>A0ABX4P2B9_9LEPT</name>
<dbReference type="Proteomes" id="UP000232149">
    <property type="component" value="Unassembled WGS sequence"/>
</dbReference>
<dbReference type="EMBL" id="NPDU01000024">
    <property type="protein sequence ID" value="PJZ61917.1"/>
    <property type="molecule type" value="Genomic_DNA"/>
</dbReference>
<evidence type="ECO:0000313" key="2">
    <source>
        <dbReference type="Proteomes" id="UP000232149"/>
    </source>
</evidence>
<keyword evidence="2" id="KW-1185">Reference proteome</keyword>
<gene>
    <name evidence="1" type="ORF">CH376_10975</name>
</gene>
<reference evidence="1 2" key="1">
    <citation type="submission" date="2017-07" db="EMBL/GenBank/DDBJ databases">
        <title>Leptospira spp. isolated from tropical soils.</title>
        <authorList>
            <person name="Thibeaux R."/>
            <person name="Iraola G."/>
            <person name="Ferres I."/>
            <person name="Bierque E."/>
            <person name="Girault D."/>
            <person name="Soupe-Gilbert M.-E."/>
            <person name="Picardeau M."/>
            <person name="Goarant C."/>
        </authorList>
    </citation>
    <scope>NUCLEOTIDE SEQUENCE [LARGE SCALE GENOMIC DNA]</scope>
    <source>
        <strain evidence="1 2">FH2-B-D1</strain>
    </source>
</reference>
<organism evidence="1 2">
    <name type="scientific">Leptospira adleri</name>
    <dbReference type="NCBI Taxonomy" id="2023186"/>
    <lineage>
        <taxon>Bacteria</taxon>
        <taxon>Pseudomonadati</taxon>
        <taxon>Spirochaetota</taxon>
        <taxon>Spirochaetia</taxon>
        <taxon>Leptospirales</taxon>
        <taxon>Leptospiraceae</taxon>
        <taxon>Leptospira</taxon>
    </lineage>
</organism>
<sequence length="358" mass="41525">MKYFLIITFCFLFSLRLYSDSNLNQKLQNSPVRQSEAEYSNTLNLLNFLMKDSSEMKIVSLNSKLKGKFLSLDSIEILNIDDLGKMENGDGDEYSLKRYIHNKNLKSHLHYAEFQFGNEKLPKFVSNKKIDAIKIIKISKPEENGNCTTYEEREKIKQGNERYIPIAGYIGFIDYNPSYLTVYIEDESLYKEAINKISLDEMMKDEYIKVLNLFKSLWKYKILKEDNEIAVSEKKEEFKKEMSSLKVKLKGENISFSNLRANTVIPEKGSTRKWSIGKNTGNYLIEYDQILPNNNLEELKKINNAISVVEVIKLVNSKEEVRNIKIGKVYDVSGKIDQVDINDFGLSVGQKRLVLYIK</sequence>
<comment type="caution">
    <text evidence="1">The sequence shown here is derived from an EMBL/GenBank/DDBJ whole genome shotgun (WGS) entry which is preliminary data.</text>
</comment>
<proteinExistence type="predicted"/>
<dbReference type="RefSeq" id="WP_125231980.1">
    <property type="nucleotide sequence ID" value="NZ_NPDU01000024.1"/>
</dbReference>
<protein>
    <submittedName>
        <fullName evidence="1">Uncharacterized protein</fullName>
    </submittedName>
</protein>
<evidence type="ECO:0000313" key="1">
    <source>
        <dbReference type="EMBL" id="PJZ61917.1"/>
    </source>
</evidence>
<accession>A0ABX4P2B9</accession>